<dbReference type="InterPro" id="IPR012337">
    <property type="entry name" value="RNaseH-like_sf"/>
</dbReference>
<dbReference type="InterPro" id="IPR036691">
    <property type="entry name" value="Endo/exonu/phosph_ase_sf"/>
</dbReference>
<evidence type="ECO:0000259" key="2">
    <source>
        <dbReference type="PROSITE" id="PS50878"/>
    </source>
</evidence>
<feature type="domain" description="Reverse transcriptase" evidence="2">
    <location>
        <begin position="1003"/>
        <end position="1281"/>
    </location>
</feature>
<dbReference type="PROSITE" id="PS50878">
    <property type="entry name" value="RT_POL"/>
    <property type="match status" value="1"/>
</dbReference>
<dbReference type="PANTHER" id="PTHR33116">
    <property type="entry name" value="REVERSE TRANSCRIPTASE ZINC-BINDING DOMAIN-CONTAINING PROTEIN-RELATED-RELATED"/>
    <property type="match status" value="1"/>
</dbReference>
<feature type="compositionally biased region" description="Basic and acidic residues" evidence="1">
    <location>
        <begin position="385"/>
        <end position="396"/>
    </location>
</feature>
<dbReference type="CDD" id="cd01650">
    <property type="entry name" value="RT_nLTR_like"/>
    <property type="match status" value="1"/>
</dbReference>
<dbReference type="InterPro" id="IPR025558">
    <property type="entry name" value="DUF4283"/>
</dbReference>
<dbReference type="InterPro" id="IPR044730">
    <property type="entry name" value="RNase_H-like_dom_plant"/>
</dbReference>
<dbReference type="Pfam" id="PF14111">
    <property type="entry name" value="DUF4283"/>
    <property type="match status" value="1"/>
</dbReference>
<dbReference type="InterPro" id="IPR002156">
    <property type="entry name" value="RNaseH_domain"/>
</dbReference>
<dbReference type="Gene3D" id="3.30.420.10">
    <property type="entry name" value="Ribonuclease H-like superfamily/Ribonuclease H"/>
    <property type="match status" value="1"/>
</dbReference>
<feature type="region of interest" description="Disordered" evidence="1">
    <location>
        <begin position="494"/>
        <end position="514"/>
    </location>
</feature>
<dbReference type="InterPro" id="IPR043502">
    <property type="entry name" value="DNA/RNA_pol_sf"/>
</dbReference>
<evidence type="ECO:0000256" key="1">
    <source>
        <dbReference type="SAM" id="MobiDB-lite"/>
    </source>
</evidence>
<dbReference type="SUPFAM" id="SSF56672">
    <property type="entry name" value="DNA/RNA polymerases"/>
    <property type="match status" value="1"/>
</dbReference>
<accession>A0ABM4UFC4</accession>
<dbReference type="InterPro" id="IPR000477">
    <property type="entry name" value="RT_dom"/>
</dbReference>
<evidence type="ECO:0000313" key="4">
    <source>
        <dbReference type="RefSeq" id="XP_071905978.1"/>
    </source>
</evidence>
<feature type="region of interest" description="Disordered" evidence="1">
    <location>
        <begin position="325"/>
        <end position="346"/>
    </location>
</feature>
<protein>
    <recommendedName>
        <fullName evidence="2">Reverse transcriptase domain-containing protein</fullName>
    </recommendedName>
</protein>
<reference evidence="4" key="1">
    <citation type="submission" date="2025-08" db="UniProtKB">
        <authorList>
            <consortium name="RefSeq"/>
        </authorList>
    </citation>
    <scope>IDENTIFICATION</scope>
    <source>
        <tissue evidence="4">Leaves</tissue>
    </source>
</reference>
<dbReference type="CDD" id="cd06222">
    <property type="entry name" value="RNase_H_like"/>
    <property type="match status" value="1"/>
</dbReference>
<proteinExistence type="predicted"/>
<dbReference type="SUPFAM" id="SSF53098">
    <property type="entry name" value="Ribonuclease H-like"/>
    <property type="match status" value="1"/>
</dbReference>
<dbReference type="Proteomes" id="UP001652660">
    <property type="component" value="Chromosome 5c"/>
</dbReference>
<dbReference type="Pfam" id="PF13456">
    <property type="entry name" value="RVT_3"/>
    <property type="match status" value="1"/>
</dbReference>
<dbReference type="RefSeq" id="XP_071905978.1">
    <property type="nucleotide sequence ID" value="XM_072049877.1"/>
</dbReference>
<dbReference type="GeneID" id="140007188"/>
<evidence type="ECO:0000313" key="3">
    <source>
        <dbReference type="Proteomes" id="UP001652660"/>
    </source>
</evidence>
<dbReference type="InterPro" id="IPR036397">
    <property type="entry name" value="RNaseH_sf"/>
</dbReference>
<dbReference type="SUPFAM" id="SSF56219">
    <property type="entry name" value="DNase I-like"/>
    <property type="match status" value="1"/>
</dbReference>
<dbReference type="Pfam" id="PF00078">
    <property type="entry name" value="RVT_1"/>
    <property type="match status" value="1"/>
</dbReference>
<dbReference type="Gene3D" id="3.60.10.10">
    <property type="entry name" value="Endonuclease/exonuclease/phosphatase"/>
    <property type="match status" value="1"/>
</dbReference>
<name>A0ABM4UFC4_COFAR</name>
<dbReference type="PANTHER" id="PTHR33116:SF80">
    <property type="entry name" value="REVERSE TRANSCRIPTASE ZINC-BINDING DOMAIN-CONTAINING PROTEIN"/>
    <property type="match status" value="1"/>
</dbReference>
<dbReference type="InterPro" id="IPR026960">
    <property type="entry name" value="RVT-Znf"/>
</dbReference>
<sequence length="1896" mass="213140">MEGPPWPPPATGGTSGGTAASKSFADVLAGSCRLEPTVPDLGRCATHRGEPALLLSQNDLHLLSTPFKKALVGRFPFRRPPMEVIRGFFVSLGLKGDCDIGILDLNHVLIRPSTEEDFTRLFVRRSWFVKGAQMLVSKWTLDFKAHQDSTFAPVWVSMPALPLPLFNSVYIAKLAGMLGRCLKIDSATVKLKRPSVARVLIEMDVSKQPPHRIWIGEDQEGFWQEVEYESWPKFCGFCVRFGHDDGECFRQHPDLKPVNRMVTARGKSKEVYRAKGIIGTNGPGLGLLKSGECHQHSEALVASHSSEGKLVTDALGRNAHVEMEGTETAKQRTAPNPASELQDPEGASTLVEPTIPSVAVEVFAGAEIADFLTTSDGVDAANEPPSRETSEELHGGERVECGNNFVVLQSLSDLEVRDVDRLLSSSACQGRSAKQRHRRQCSDGDIPGEAAPWEQLKHFQRVLHQRLSAAQSGSRQRGVKENLEGLEQPVTAEHGIPGARHKGGRPAKADTHQGKFHPNPKLTILCGLMLNPIKVVVWNIREASRKDSLRYLNKICKSNKIRLLVLLEPLSEPPQLEVVRRFLGFDRALGALNNKVWVLWYNDMSLSFREMAEQLLHMNIEFSSGCSVQLSAVYARCSRVGRRELWAAMESLAGEVLGPWLLAGDFNVISCMEERVGGAPANDANMEEFNESIGNCGLAEVPFDGAEFTWTNGRMWQRLDRALMNREWADGYDPSHVSHLARGRSDHAPLLICCQNGNPSKRSFKFLNVWRHHTGFKDVVQKSWEMPAEGEGMTRFYNKLRVVKGGLQVWNGQVFGNIFSKVKAAEAVMKQREEEFDNGRGSVSRAALEEAKAVYARSLAEECEYWRQKAGIKWLQVGDANSAYFHSRYRQRRNVNFVARIKDPAGPWLEDIHDIRRSVEEFVSSLFNSEQHGWQSPGIPFTMPKLSEGDNEMLSTVPGLAELQEVVHGLDADSAPGPDGFGAGFYQACWDIIKADLLEAVRAFFQGMRLPWSFTSTSIILLPKLAGAMRWKDFRPISLCNTCSKIISKIVANRLGRVLPALVSPWQTGFVPGRGITDNILLTQELVMDLDRRLSHPNLMLKLDMEKAYDRVEWPFFLFMLRQFGFAEHVVDIFFRLVSNNWFSVLVNGEAAGFFKSTRGVRQGDPVSPGLFVLVAEFLGRGLHHLLSRQPGRFFVSAGTQVPYLAFADDMLVFTRCSEECLTAIKAFLAEYQEASGQRVNVDKSSFFLSSGATSGQEHMVARVLGFHRQFFPFAYLGAPIYKGRRRNVLFDGIVAKMRAHLAHWSTRLLSFRGKLVLARHVLASLPMYLLQVVNPPKAVLTRLGVICNAFLWDRMGERRTHWSSWDKLCFPLEEGGLAFRSFKDLARAFAAKLWWQFRSGDSMWVEFMHAKYCSGSHPSEVSSVLPSATWRRLEAIRALVEPNLCWCVGNGLVDFWKDRWVLQDPLEVVVGRSERPHFLVAEFISDEGWDEVRLAKWVPDFVIRAIKDIPFEQSQKDRLVWSLSPSGTFSVKSAWELLRQRRHHSLVDSLLWPSVLPAKMSFFAWRLVRNFLPLDVVLRSRGLSFPSRCGCCYREEEALLHVFLTGPVASEVWRRISARFGFQLRNCPSMASVFISWYFTSATTAKNHIRVCMPIVVCWFLWVARNQERFQRVRWEVDKIIRDVDYFWEQLGKANKLRRSHFMGDVDCELVQWIKSPARRRAPCAIAWVKPPLGVLKFNSNASVVQGHATGGGLLRDCQGKLIFAFYKEFGEQDVLGAECMALLFGLQLCSQKGLRPLLVEVDSKALVQLVVSGAIAKWPLCNSLRKIRGLLKEFSASISHIFREANVSADRLAAVGASGAQVYEQELQLPAMVRAAMLLDSRGVPGVRWINEEG</sequence>
<dbReference type="Pfam" id="PF13966">
    <property type="entry name" value="zf-RVT"/>
    <property type="match status" value="1"/>
</dbReference>
<organism evidence="3 4">
    <name type="scientific">Coffea arabica</name>
    <name type="common">Arabian coffee</name>
    <dbReference type="NCBI Taxonomy" id="13443"/>
    <lineage>
        <taxon>Eukaryota</taxon>
        <taxon>Viridiplantae</taxon>
        <taxon>Streptophyta</taxon>
        <taxon>Embryophyta</taxon>
        <taxon>Tracheophyta</taxon>
        <taxon>Spermatophyta</taxon>
        <taxon>Magnoliopsida</taxon>
        <taxon>eudicotyledons</taxon>
        <taxon>Gunneridae</taxon>
        <taxon>Pentapetalae</taxon>
        <taxon>asterids</taxon>
        <taxon>lamiids</taxon>
        <taxon>Gentianales</taxon>
        <taxon>Rubiaceae</taxon>
        <taxon>Ixoroideae</taxon>
        <taxon>Gardenieae complex</taxon>
        <taxon>Bertiereae - Coffeeae clade</taxon>
        <taxon>Coffeeae</taxon>
        <taxon>Coffea</taxon>
    </lineage>
</organism>
<gene>
    <name evidence="4" type="primary">LOC140007188</name>
</gene>
<keyword evidence="3" id="KW-1185">Reference proteome</keyword>
<feature type="region of interest" description="Disordered" evidence="1">
    <location>
        <begin position="375"/>
        <end position="396"/>
    </location>
</feature>